<organism evidence="3 4">
    <name type="scientific">Eubacterium limosum</name>
    <dbReference type="NCBI Taxonomy" id="1736"/>
    <lineage>
        <taxon>Bacteria</taxon>
        <taxon>Bacillati</taxon>
        <taxon>Bacillota</taxon>
        <taxon>Clostridia</taxon>
        <taxon>Eubacteriales</taxon>
        <taxon>Eubacteriaceae</taxon>
        <taxon>Eubacterium</taxon>
    </lineage>
</organism>
<dbReference type="RefSeq" id="WP_274703003.1">
    <property type="nucleotide sequence ID" value="NZ_JAQSVD010000014.1"/>
</dbReference>
<dbReference type="InterPro" id="IPR001387">
    <property type="entry name" value="Cro/C1-type_HTH"/>
</dbReference>
<feature type="domain" description="HTH cro/C1-type" evidence="2">
    <location>
        <begin position="8"/>
        <end position="62"/>
    </location>
</feature>
<keyword evidence="4" id="KW-1185">Reference proteome</keyword>
<dbReference type="Proteomes" id="UP001215087">
    <property type="component" value="Unassembled WGS sequence"/>
</dbReference>
<dbReference type="InterPro" id="IPR010982">
    <property type="entry name" value="Lambda_DNA-bd_dom_sf"/>
</dbReference>
<dbReference type="CDD" id="cd00093">
    <property type="entry name" value="HTH_XRE"/>
    <property type="match status" value="1"/>
</dbReference>
<evidence type="ECO:0000313" key="3">
    <source>
        <dbReference type="EMBL" id="MDE1472319.1"/>
    </source>
</evidence>
<dbReference type="EMBL" id="JAQSVD010000014">
    <property type="protein sequence ID" value="MDE1472319.1"/>
    <property type="molecule type" value="Genomic_DNA"/>
</dbReference>
<keyword evidence="1" id="KW-0238">DNA-binding</keyword>
<evidence type="ECO:0000313" key="4">
    <source>
        <dbReference type="Proteomes" id="UP001215087"/>
    </source>
</evidence>
<dbReference type="PANTHER" id="PTHR46797:SF1">
    <property type="entry name" value="METHYLPHOSPHONATE SYNTHASE"/>
    <property type="match status" value="1"/>
</dbReference>
<proteinExistence type="predicted"/>
<dbReference type="PANTHER" id="PTHR46797">
    <property type="entry name" value="HTH-TYPE TRANSCRIPTIONAL REGULATOR"/>
    <property type="match status" value="1"/>
</dbReference>
<dbReference type="Pfam" id="PF01381">
    <property type="entry name" value="HTH_3"/>
    <property type="match status" value="1"/>
</dbReference>
<gene>
    <name evidence="3" type="ORF">PTZ04_18850</name>
</gene>
<reference evidence="3 4" key="1">
    <citation type="submission" date="2023-02" db="EMBL/GenBank/DDBJ databases">
        <title>Comparative genome analysis of Eubacterium limosum species.</title>
        <authorList>
            <person name="Bak J.E."/>
        </authorList>
    </citation>
    <scope>NUCLEOTIDE SEQUENCE [LARGE SCALE GENOMIC DNA]</scope>
    <source>
        <strain evidence="3 4">KGMB01548</strain>
    </source>
</reference>
<dbReference type="Gene3D" id="1.10.260.40">
    <property type="entry name" value="lambda repressor-like DNA-binding domains"/>
    <property type="match status" value="1"/>
</dbReference>
<dbReference type="SUPFAM" id="SSF47413">
    <property type="entry name" value="lambda repressor-like DNA-binding domains"/>
    <property type="match status" value="1"/>
</dbReference>
<dbReference type="PROSITE" id="PS50943">
    <property type="entry name" value="HTH_CROC1"/>
    <property type="match status" value="1"/>
</dbReference>
<protein>
    <submittedName>
        <fullName evidence="3">Helix-turn-helix transcriptional regulator</fullName>
    </submittedName>
</protein>
<dbReference type="InterPro" id="IPR050807">
    <property type="entry name" value="TransReg_Diox_bact_type"/>
</dbReference>
<evidence type="ECO:0000256" key="1">
    <source>
        <dbReference type="ARBA" id="ARBA00023125"/>
    </source>
</evidence>
<comment type="caution">
    <text evidence="3">The sequence shown here is derived from an EMBL/GenBank/DDBJ whole genome shotgun (WGS) entry which is preliminary data.</text>
</comment>
<dbReference type="SMART" id="SM00530">
    <property type="entry name" value="HTH_XRE"/>
    <property type="match status" value="1"/>
</dbReference>
<evidence type="ECO:0000259" key="2">
    <source>
        <dbReference type="PROSITE" id="PS50943"/>
    </source>
</evidence>
<sequence>MNDVGKTIRQLRENKGLTQEQLADRINVSIRTIQRFERDKHSSNMKTLEKIAIALEVPINDILDTKYEFKDVPSGKITNLDATKQYLDIKTAREKLNSNFDRMDSTGKKKLVEYSDDIFDKYQKNKDSEE</sequence>
<accession>A0ABT5UTN1</accession>
<name>A0ABT5UTN1_EUBLI</name>